<name>A0ABU7P3P3_9ACTN</name>
<dbReference type="InterPro" id="IPR001320">
    <property type="entry name" value="Iontro_rcpt_C"/>
</dbReference>
<evidence type="ECO:0000313" key="9">
    <source>
        <dbReference type="Proteomes" id="UP001344658"/>
    </source>
</evidence>
<comment type="caution">
    <text evidence="8">The sequence shown here is derived from an EMBL/GenBank/DDBJ whole genome shotgun (WGS) entry which is preliminary data.</text>
</comment>
<keyword evidence="9" id="KW-1185">Reference proteome</keyword>
<dbReference type="Gene3D" id="3.40.190.10">
    <property type="entry name" value="Periplasmic binding protein-like II"/>
    <property type="match status" value="2"/>
</dbReference>
<dbReference type="PROSITE" id="PS01039">
    <property type="entry name" value="SBP_BACTERIAL_3"/>
    <property type="match status" value="1"/>
</dbReference>
<keyword evidence="3" id="KW-0732">Signal</keyword>
<dbReference type="CDD" id="cd01004">
    <property type="entry name" value="PBP2_MidA_like"/>
    <property type="match status" value="1"/>
</dbReference>
<dbReference type="InterPro" id="IPR001638">
    <property type="entry name" value="Solute-binding_3/MltF_N"/>
</dbReference>
<reference evidence="8 9" key="1">
    <citation type="submission" date="2023-12" db="EMBL/GenBank/DDBJ databases">
        <title>Streptomyces sp. V4-01.</title>
        <authorList>
            <person name="Somphong A."/>
            <person name="Phongsopitanun W."/>
        </authorList>
    </citation>
    <scope>NUCLEOTIDE SEQUENCE [LARGE SCALE GENOMIC DNA]</scope>
    <source>
        <strain evidence="8 9">V4-01</strain>
    </source>
</reference>
<feature type="domain" description="Solute-binding protein family 3/N-terminal" evidence="6">
    <location>
        <begin position="161"/>
        <end position="384"/>
    </location>
</feature>
<dbReference type="SUPFAM" id="SSF53850">
    <property type="entry name" value="Periplasmic binding protein-like II"/>
    <property type="match status" value="1"/>
</dbReference>
<dbReference type="SMART" id="SM00079">
    <property type="entry name" value="PBPe"/>
    <property type="match status" value="1"/>
</dbReference>
<dbReference type="Proteomes" id="UP001344658">
    <property type="component" value="Unassembled WGS sequence"/>
</dbReference>
<sequence>MARLRGVALRTAASVLGVRRGPAAAGAGPRPRDGHSVARRCAAAILGVPLPPAPGPAAAPASPLHPPHGWTQLIPSDLGDPPRPPAHVPAPPGRRVAARRHGPRRWPGWLLVTACAAAVLTAVLPDLRPASHPFPRTVHVSPVSPGALFPLLPRRIQQAGRLVVGTARADLAPMVFTDGGTLTGLDTDLLNALAVKLGIPIVRLTADRSSLVAGVTDGRFDVAAAGLTDTPSRQRYVDFVDYFTAGSVVTVAAANPDRVRSLADLCGRTVAVIAHGADAALVSAQKCAAAPVEVVGGSSAADVLQRVRTGEADASFTDFPSAVFAAGQPGSRLLVVGEQIGPGPYGFAVAKDDPQLRQALAAALDAVIEDGTYERILQKYRLAEGAVGSAQVDGGR</sequence>
<feature type="compositionally biased region" description="Pro residues" evidence="5">
    <location>
        <begin position="81"/>
        <end position="92"/>
    </location>
</feature>
<dbReference type="EMBL" id="JAZEWV010000001">
    <property type="protein sequence ID" value="MEE4540401.1"/>
    <property type="molecule type" value="Genomic_DNA"/>
</dbReference>
<dbReference type="SMART" id="SM00062">
    <property type="entry name" value="PBPb"/>
    <property type="match status" value="1"/>
</dbReference>
<protein>
    <submittedName>
        <fullName evidence="8">ABC transporter substrate-binding protein</fullName>
    </submittedName>
</protein>
<evidence type="ECO:0000313" key="8">
    <source>
        <dbReference type="EMBL" id="MEE4540401.1"/>
    </source>
</evidence>
<evidence type="ECO:0000256" key="4">
    <source>
        <dbReference type="RuleBase" id="RU003744"/>
    </source>
</evidence>
<accession>A0ABU7P3P3</accession>
<dbReference type="Pfam" id="PF00497">
    <property type="entry name" value="SBP_bac_3"/>
    <property type="match status" value="1"/>
</dbReference>
<evidence type="ECO:0000259" key="7">
    <source>
        <dbReference type="SMART" id="SM00079"/>
    </source>
</evidence>
<feature type="region of interest" description="Disordered" evidence="5">
    <location>
        <begin position="54"/>
        <end position="99"/>
    </location>
</feature>
<gene>
    <name evidence="8" type="ORF">V2S66_00270</name>
</gene>
<dbReference type="RefSeq" id="WP_330792080.1">
    <property type="nucleotide sequence ID" value="NZ_JAZEWV010000001.1"/>
</dbReference>
<organism evidence="8 9">
    <name type="scientific">Actinacidiphila polyblastidii</name>
    <dbReference type="NCBI Taxonomy" id="3110430"/>
    <lineage>
        <taxon>Bacteria</taxon>
        <taxon>Bacillati</taxon>
        <taxon>Actinomycetota</taxon>
        <taxon>Actinomycetes</taxon>
        <taxon>Kitasatosporales</taxon>
        <taxon>Streptomycetaceae</taxon>
        <taxon>Actinacidiphila</taxon>
    </lineage>
</organism>
<dbReference type="PANTHER" id="PTHR35936:SF17">
    <property type="entry name" value="ARGININE-BINDING EXTRACELLULAR PROTEIN ARTP"/>
    <property type="match status" value="1"/>
</dbReference>
<feature type="domain" description="Ionotropic glutamate receptor C-terminal" evidence="7">
    <location>
        <begin position="161"/>
        <end position="381"/>
    </location>
</feature>
<evidence type="ECO:0000256" key="1">
    <source>
        <dbReference type="ARBA" id="ARBA00004196"/>
    </source>
</evidence>
<dbReference type="InterPro" id="IPR018313">
    <property type="entry name" value="SBP_3_CS"/>
</dbReference>
<evidence type="ECO:0000256" key="5">
    <source>
        <dbReference type="SAM" id="MobiDB-lite"/>
    </source>
</evidence>
<comment type="subcellular location">
    <subcellularLocation>
        <location evidence="1">Cell envelope</location>
    </subcellularLocation>
</comment>
<evidence type="ECO:0000259" key="6">
    <source>
        <dbReference type="SMART" id="SM00062"/>
    </source>
</evidence>
<proteinExistence type="inferred from homology"/>
<evidence type="ECO:0000256" key="3">
    <source>
        <dbReference type="ARBA" id="ARBA00022729"/>
    </source>
</evidence>
<evidence type="ECO:0000256" key="2">
    <source>
        <dbReference type="ARBA" id="ARBA00010333"/>
    </source>
</evidence>
<dbReference type="PANTHER" id="PTHR35936">
    <property type="entry name" value="MEMBRANE-BOUND LYTIC MUREIN TRANSGLYCOSYLASE F"/>
    <property type="match status" value="1"/>
</dbReference>
<comment type="similarity">
    <text evidence="2 4">Belongs to the bacterial solute-binding protein 3 family.</text>
</comment>